<dbReference type="Gene3D" id="3.20.20.140">
    <property type="entry name" value="Metal-dependent hydrolases"/>
    <property type="match status" value="1"/>
</dbReference>
<keyword evidence="2" id="KW-1185">Reference proteome</keyword>
<name>A0A162T4N3_9CLOT</name>
<evidence type="ECO:0000313" key="1">
    <source>
        <dbReference type="EMBL" id="KZL92241.1"/>
    </source>
</evidence>
<accession>A0A162T4N3</accession>
<dbReference type="PANTHER" id="PTHR10443:SF12">
    <property type="entry name" value="DIPEPTIDASE"/>
    <property type="match status" value="1"/>
</dbReference>
<organism evidence="1 2">
    <name type="scientific">Clostridium magnum DSM 2767</name>
    <dbReference type="NCBI Taxonomy" id="1121326"/>
    <lineage>
        <taxon>Bacteria</taxon>
        <taxon>Bacillati</taxon>
        <taxon>Bacillota</taxon>
        <taxon>Clostridia</taxon>
        <taxon>Eubacteriales</taxon>
        <taxon>Clostridiaceae</taxon>
        <taxon>Clostridium</taxon>
    </lineage>
</organism>
<dbReference type="Proteomes" id="UP000076603">
    <property type="component" value="Unassembled WGS sequence"/>
</dbReference>
<dbReference type="EMBL" id="LWAE01000002">
    <property type="protein sequence ID" value="KZL92241.1"/>
    <property type="molecule type" value="Genomic_DNA"/>
</dbReference>
<evidence type="ECO:0000313" key="2">
    <source>
        <dbReference type="Proteomes" id="UP000076603"/>
    </source>
</evidence>
<dbReference type="OrthoDB" id="9804920at2"/>
<comment type="caution">
    <text evidence="1">The sequence shown here is derived from an EMBL/GenBank/DDBJ whole genome shotgun (WGS) entry which is preliminary data.</text>
</comment>
<dbReference type="Pfam" id="PF01244">
    <property type="entry name" value="Peptidase_M19"/>
    <property type="match status" value="1"/>
</dbReference>
<gene>
    <name evidence="1" type="ORF">CLMAG_20500</name>
</gene>
<dbReference type="STRING" id="1121326.CLMAG_20500"/>
<dbReference type="RefSeq" id="WP_066621572.1">
    <property type="nucleotide sequence ID" value="NZ_FQXL01000004.1"/>
</dbReference>
<dbReference type="GO" id="GO:0006508">
    <property type="term" value="P:proteolysis"/>
    <property type="evidence" value="ECO:0007669"/>
    <property type="project" value="InterPro"/>
</dbReference>
<dbReference type="GO" id="GO:0070573">
    <property type="term" value="F:metallodipeptidase activity"/>
    <property type="evidence" value="ECO:0007669"/>
    <property type="project" value="InterPro"/>
</dbReference>
<sequence>MKIFDGHSDIFTDITVRSLKGERNIIKKHHIERLKKGNVGTMILGIWIEPLYFEEDCTWRMLEIMGAVSEELEHIKEYAGIVYSYNDLKKINEVNKLGIVMGMEGLDGLKNNVSLINLLYRFGVRHAMLTWNRENEFATGVKSPNKDRGLTKLGVEVIKKMESLGMIVDVSHANEKTFWDIYEHTTKPFIASHSNAYSICNCLRNLKDNQIRAIAERNGAIGINAWPDFIDENNPSVEKLADHIDYIANLVGIDCISFGFDFCDFLDSRTMRSLGDEDYVKTPGIEDASQIYNLLNILSKRGYKYEHLVKITYKNMERIVRDVLV</sequence>
<dbReference type="InterPro" id="IPR032466">
    <property type="entry name" value="Metal_Hydrolase"/>
</dbReference>
<proteinExistence type="predicted"/>
<dbReference type="InterPro" id="IPR008257">
    <property type="entry name" value="Pept_M19"/>
</dbReference>
<dbReference type="AlphaFoldDB" id="A0A162T4N3"/>
<dbReference type="PATRIC" id="fig|1121326.3.peg.2039"/>
<dbReference type="PANTHER" id="PTHR10443">
    <property type="entry name" value="MICROSOMAL DIPEPTIDASE"/>
    <property type="match status" value="1"/>
</dbReference>
<reference evidence="1 2" key="1">
    <citation type="submission" date="2016-04" db="EMBL/GenBank/DDBJ databases">
        <title>Genome sequence of Clostridium magnum DSM 2767.</title>
        <authorList>
            <person name="Poehlein A."/>
            <person name="Uhlig R."/>
            <person name="Fischer R."/>
            <person name="Bahl H."/>
            <person name="Daniel R."/>
        </authorList>
    </citation>
    <scope>NUCLEOTIDE SEQUENCE [LARGE SCALE GENOMIC DNA]</scope>
    <source>
        <strain evidence="1 2">DSM 2767</strain>
    </source>
</reference>
<dbReference type="SUPFAM" id="SSF51556">
    <property type="entry name" value="Metallo-dependent hydrolases"/>
    <property type="match status" value="1"/>
</dbReference>
<dbReference type="PROSITE" id="PS51365">
    <property type="entry name" value="RENAL_DIPEPTIDASE_2"/>
    <property type="match status" value="1"/>
</dbReference>
<protein>
    <submittedName>
        <fullName evidence="1">Membrane dipeptidase</fullName>
    </submittedName>
</protein>